<feature type="signal peptide" evidence="1">
    <location>
        <begin position="1"/>
        <end position="20"/>
    </location>
</feature>
<dbReference type="AlphaFoldDB" id="A0A095U138"/>
<organism evidence="2 3">
    <name type="scientific">Flavobacterium aquatile LMG 4008 = ATCC 11947</name>
    <dbReference type="NCBI Taxonomy" id="1453498"/>
    <lineage>
        <taxon>Bacteria</taxon>
        <taxon>Pseudomonadati</taxon>
        <taxon>Bacteroidota</taxon>
        <taxon>Flavobacteriia</taxon>
        <taxon>Flavobacteriales</taxon>
        <taxon>Flavobacteriaceae</taxon>
        <taxon>Flavobacterium</taxon>
    </lineage>
</organism>
<proteinExistence type="predicted"/>
<evidence type="ECO:0000313" key="3">
    <source>
        <dbReference type="Proteomes" id="UP000029554"/>
    </source>
</evidence>
<dbReference type="Proteomes" id="UP000029554">
    <property type="component" value="Unassembled WGS sequence"/>
</dbReference>
<dbReference type="EMBL" id="JRHH01000003">
    <property type="protein sequence ID" value="KGD68348.1"/>
    <property type="molecule type" value="Genomic_DNA"/>
</dbReference>
<accession>A0A095U138</accession>
<name>A0A095U138_9FLAO</name>
<protein>
    <submittedName>
        <fullName evidence="2">Uncharacterized protein</fullName>
    </submittedName>
</protein>
<dbReference type="OrthoDB" id="1144137at2"/>
<dbReference type="RefSeq" id="WP_035126101.1">
    <property type="nucleotide sequence ID" value="NZ_JRHH01000003.1"/>
</dbReference>
<dbReference type="eggNOG" id="ENOG5032RAS">
    <property type="taxonomic scope" value="Bacteria"/>
</dbReference>
<gene>
    <name evidence="2" type="ORF">LG45_08655</name>
</gene>
<comment type="caution">
    <text evidence="2">The sequence shown here is derived from an EMBL/GenBank/DDBJ whole genome shotgun (WGS) entry which is preliminary data.</text>
</comment>
<dbReference type="STRING" id="1453498.LG45_08655"/>
<keyword evidence="3" id="KW-1185">Reference proteome</keyword>
<evidence type="ECO:0000256" key="1">
    <source>
        <dbReference type="SAM" id="SignalP"/>
    </source>
</evidence>
<keyword evidence="1" id="KW-0732">Signal</keyword>
<sequence>MKTILLTFATVFAFSANTFAQAPKNVKSETKTTITTIKDSQGERKLVKTEDTKEVQKIELGEEKPNTININQVPSPVDVVKTTEISIDGKVQEVNVDHSAYYMLDGQKYQMQSDKSGYTLTSPDSKSKGILRKTSNNNYIYVNDNKVAVGFYDTDGNFILETYDSKSDTMKREKFEIVK</sequence>
<reference evidence="2 3" key="1">
    <citation type="submission" date="2014-09" db="EMBL/GenBank/DDBJ databases">
        <title>Whole Genome Shotgun of Flavobacterium aquatile LMG 4008.</title>
        <authorList>
            <person name="Gale A.N."/>
            <person name="Pipes S.E."/>
            <person name="Newman J.D."/>
        </authorList>
    </citation>
    <scope>NUCLEOTIDE SEQUENCE [LARGE SCALE GENOMIC DNA]</scope>
    <source>
        <strain evidence="2 3">LMG 4008</strain>
    </source>
</reference>
<feature type="chain" id="PRO_5001918921" evidence="1">
    <location>
        <begin position="21"/>
        <end position="179"/>
    </location>
</feature>
<evidence type="ECO:0000313" key="2">
    <source>
        <dbReference type="EMBL" id="KGD68348.1"/>
    </source>
</evidence>